<dbReference type="SUPFAM" id="SSF161084">
    <property type="entry name" value="MAPEG domain-like"/>
    <property type="match status" value="1"/>
</dbReference>
<comment type="catalytic activity">
    <reaction evidence="12">
        <text>RX + glutathione = an S-substituted glutathione + a halide anion + H(+)</text>
        <dbReference type="Rhea" id="RHEA:16437"/>
        <dbReference type="ChEBI" id="CHEBI:15378"/>
        <dbReference type="ChEBI" id="CHEBI:16042"/>
        <dbReference type="ChEBI" id="CHEBI:17792"/>
        <dbReference type="ChEBI" id="CHEBI:57925"/>
        <dbReference type="ChEBI" id="CHEBI:90779"/>
        <dbReference type="EC" id="2.5.1.18"/>
    </reaction>
    <physiologicalReaction direction="left-to-right" evidence="12">
        <dbReference type="Rhea" id="RHEA:16438"/>
    </physiologicalReaction>
</comment>
<keyword evidence="6" id="KW-0256">Endoplasmic reticulum</keyword>
<comment type="subcellular location">
    <subcellularLocation>
        <location evidence="2">Endoplasmic reticulum membrane</location>
        <topology evidence="2">Multi-pass membrane protein</topology>
    </subcellularLocation>
</comment>
<evidence type="ECO:0000256" key="9">
    <source>
        <dbReference type="ARBA" id="ARBA00023136"/>
    </source>
</evidence>
<keyword evidence="4 14" id="KW-0808">Transferase</keyword>
<sequence length="154" mass="17434">MDLLNLQNPVFLVYTVAASLMVLKIMGQGWMTVYRMLKVNGGWASPEDLRPGMINKAPDVSQLESNDYVERSRRMHRNDLENIPAFWISGLLFVFAEPSLILAQILLYGFVVARLLHSIAYATQRSHEVRATFYTLGSVIVVLMALYTLNVVLN</sequence>
<dbReference type="RefSeq" id="WP_048598154.1">
    <property type="nucleotide sequence ID" value="NZ_CVPC01000003.1"/>
</dbReference>
<evidence type="ECO:0000256" key="4">
    <source>
        <dbReference type="ARBA" id="ARBA00022679"/>
    </source>
</evidence>
<dbReference type="GO" id="GO:0016020">
    <property type="term" value="C:membrane"/>
    <property type="evidence" value="ECO:0007669"/>
    <property type="project" value="InterPro"/>
</dbReference>
<evidence type="ECO:0000256" key="12">
    <source>
        <dbReference type="ARBA" id="ARBA00049385"/>
    </source>
</evidence>
<evidence type="ECO:0000256" key="2">
    <source>
        <dbReference type="ARBA" id="ARBA00004477"/>
    </source>
</evidence>
<comment type="function">
    <text evidence="1">Conjugation of reduced glutathione to a wide number of exogenous and endogenous hydrophobic electrophiles.</text>
</comment>
<dbReference type="OrthoDB" id="6365081at2"/>
<dbReference type="PANTHER" id="PTHR10689:SF6">
    <property type="entry name" value="MICROSOMAL GLUTATHIONE S-TRANSFERASE 1"/>
    <property type="match status" value="1"/>
</dbReference>
<dbReference type="PANTHER" id="PTHR10689">
    <property type="entry name" value="MICROSOMAL GLUTATHIONE S-TRANSFERASE 1"/>
    <property type="match status" value="1"/>
</dbReference>
<organism evidence="14 15">
    <name type="scientific">Nereida ignava</name>
    <dbReference type="NCBI Taxonomy" id="282199"/>
    <lineage>
        <taxon>Bacteria</taxon>
        <taxon>Pseudomonadati</taxon>
        <taxon>Pseudomonadota</taxon>
        <taxon>Alphaproteobacteria</taxon>
        <taxon>Rhodobacterales</taxon>
        <taxon>Roseobacteraceae</taxon>
        <taxon>Nereida</taxon>
    </lineage>
</organism>
<dbReference type="Proteomes" id="UP000048949">
    <property type="component" value="Unassembled WGS sequence"/>
</dbReference>
<keyword evidence="8" id="KW-0007">Acetylation</keyword>
<dbReference type="AlphaFoldDB" id="A0A0U1NJ68"/>
<proteinExistence type="predicted"/>
<evidence type="ECO:0000313" key="14">
    <source>
        <dbReference type="EMBL" id="CRK74745.1"/>
    </source>
</evidence>
<keyword evidence="15" id="KW-1185">Reference proteome</keyword>
<protein>
    <recommendedName>
        <fullName evidence="11">Microsomal glutathione S-transferase 1</fullName>
        <ecNumber evidence="3">2.5.1.18</ecNumber>
    </recommendedName>
</protein>
<gene>
    <name evidence="14" type="ORF">NIG5292_00782</name>
</gene>
<evidence type="ECO:0000256" key="3">
    <source>
        <dbReference type="ARBA" id="ARBA00012452"/>
    </source>
</evidence>
<comment type="subunit">
    <text evidence="10">Homotrimer; The trimer binds only one molecule of glutathione.</text>
</comment>
<evidence type="ECO:0000256" key="5">
    <source>
        <dbReference type="ARBA" id="ARBA00022692"/>
    </source>
</evidence>
<dbReference type="EC" id="2.5.1.18" evidence="3"/>
<keyword evidence="9 13" id="KW-0472">Membrane</keyword>
<evidence type="ECO:0000256" key="8">
    <source>
        <dbReference type="ARBA" id="ARBA00022990"/>
    </source>
</evidence>
<evidence type="ECO:0000256" key="10">
    <source>
        <dbReference type="ARBA" id="ARBA00038540"/>
    </source>
</evidence>
<dbReference type="EMBL" id="CVQV01000003">
    <property type="protein sequence ID" value="CRK74745.1"/>
    <property type="molecule type" value="Genomic_DNA"/>
</dbReference>
<keyword evidence="7 13" id="KW-1133">Transmembrane helix</keyword>
<dbReference type="Pfam" id="PF01124">
    <property type="entry name" value="MAPEG"/>
    <property type="match status" value="1"/>
</dbReference>
<evidence type="ECO:0000256" key="6">
    <source>
        <dbReference type="ARBA" id="ARBA00022824"/>
    </source>
</evidence>
<feature type="transmembrane region" description="Helical" evidence="13">
    <location>
        <begin position="6"/>
        <end position="26"/>
    </location>
</feature>
<dbReference type="STRING" id="282199.GCA_001049735_00782"/>
<feature type="transmembrane region" description="Helical" evidence="13">
    <location>
        <begin position="131"/>
        <end position="153"/>
    </location>
</feature>
<reference evidence="14 15" key="1">
    <citation type="submission" date="2015-04" db="EMBL/GenBank/DDBJ databases">
        <authorList>
            <person name="Syromyatnikov M.Y."/>
            <person name="Popov V.N."/>
        </authorList>
    </citation>
    <scope>NUCLEOTIDE SEQUENCE [LARGE SCALE GENOMIC DNA]</scope>
    <source>
        <strain evidence="14 15">CECT 5292</strain>
    </source>
</reference>
<evidence type="ECO:0000256" key="11">
    <source>
        <dbReference type="ARBA" id="ARBA00039397"/>
    </source>
</evidence>
<name>A0A0U1NJ68_9RHOB</name>
<evidence type="ECO:0000256" key="13">
    <source>
        <dbReference type="SAM" id="Phobius"/>
    </source>
</evidence>
<feature type="transmembrane region" description="Helical" evidence="13">
    <location>
        <begin position="83"/>
        <end position="111"/>
    </location>
</feature>
<dbReference type="InterPro" id="IPR040162">
    <property type="entry name" value="MGST1-like"/>
</dbReference>
<evidence type="ECO:0000256" key="1">
    <source>
        <dbReference type="ARBA" id="ARBA00003701"/>
    </source>
</evidence>
<dbReference type="GO" id="GO:0004364">
    <property type="term" value="F:glutathione transferase activity"/>
    <property type="evidence" value="ECO:0007669"/>
    <property type="project" value="UniProtKB-EC"/>
</dbReference>
<accession>A0A0U1NJ68</accession>
<dbReference type="InterPro" id="IPR001129">
    <property type="entry name" value="Membr-assoc_MAPEG"/>
</dbReference>
<keyword evidence="5 13" id="KW-0812">Transmembrane</keyword>
<dbReference type="Gene3D" id="1.20.120.550">
    <property type="entry name" value="Membrane associated eicosanoid/glutathione metabolism-like domain"/>
    <property type="match status" value="1"/>
</dbReference>
<dbReference type="InterPro" id="IPR023352">
    <property type="entry name" value="MAPEG-like_dom_sf"/>
</dbReference>
<evidence type="ECO:0000256" key="7">
    <source>
        <dbReference type="ARBA" id="ARBA00022989"/>
    </source>
</evidence>
<evidence type="ECO:0000313" key="15">
    <source>
        <dbReference type="Proteomes" id="UP000048949"/>
    </source>
</evidence>